<evidence type="ECO:0000256" key="1">
    <source>
        <dbReference type="SAM" id="MobiDB-lite"/>
    </source>
</evidence>
<gene>
    <name evidence="2" type="ORF">DUI87_08254</name>
</gene>
<evidence type="ECO:0000313" key="3">
    <source>
        <dbReference type="Proteomes" id="UP000269221"/>
    </source>
</evidence>
<accession>A0A3M0L9X6</accession>
<feature type="compositionally biased region" description="Basic residues" evidence="1">
    <location>
        <begin position="30"/>
        <end position="41"/>
    </location>
</feature>
<name>A0A3M0L9X6_HIRRU</name>
<feature type="region of interest" description="Disordered" evidence="1">
    <location>
        <begin position="23"/>
        <end position="53"/>
    </location>
</feature>
<proteinExistence type="predicted"/>
<dbReference type="Proteomes" id="UP000269221">
    <property type="component" value="Unassembled WGS sequence"/>
</dbReference>
<sequence>MPLSADHPNQHKPKPVGFIHSSAESLAANSKKKWQQNKNKHGASVPAEAGELVGGASSRSFLKELCRDSGAKEAKELPKAKDYQGLTMYES</sequence>
<dbReference type="EMBL" id="QRBI01000104">
    <property type="protein sequence ID" value="RMC16047.1"/>
    <property type="molecule type" value="Genomic_DNA"/>
</dbReference>
<protein>
    <submittedName>
        <fullName evidence="2">Uncharacterized protein</fullName>
    </submittedName>
</protein>
<keyword evidence="3" id="KW-1185">Reference proteome</keyword>
<reference evidence="2 3" key="1">
    <citation type="submission" date="2018-07" db="EMBL/GenBank/DDBJ databases">
        <title>A high quality draft genome assembly of the barn swallow (H. rustica rustica).</title>
        <authorList>
            <person name="Formenti G."/>
            <person name="Chiara M."/>
            <person name="Poveda L."/>
            <person name="Francoijs K.-J."/>
            <person name="Bonisoli-Alquati A."/>
            <person name="Canova L."/>
            <person name="Gianfranceschi L."/>
            <person name="Horner D.S."/>
            <person name="Saino N."/>
        </authorList>
    </citation>
    <scope>NUCLEOTIDE SEQUENCE [LARGE SCALE GENOMIC DNA]</scope>
    <source>
        <strain evidence="2">Chelidonia</strain>
        <tissue evidence="2">Blood</tissue>
    </source>
</reference>
<organism evidence="2 3">
    <name type="scientific">Hirundo rustica rustica</name>
    <dbReference type="NCBI Taxonomy" id="333673"/>
    <lineage>
        <taxon>Eukaryota</taxon>
        <taxon>Metazoa</taxon>
        <taxon>Chordata</taxon>
        <taxon>Craniata</taxon>
        <taxon>Vertebrata</taxon>
        <taxon>Euteleostomi</taxon>
        <taxon>Archelosauria</taxon>
        <taxon>Archosauria</taxon>
        <taxon>Dinosauria</taxon>
        <taxon>Saurischia</taxon>
        <taxon>Theropoda</taxon>
        <taxon>Coelurosauria</taxon>
        <taxon>Aves</taxon>
        <taxon>Neognathae</taxon>
        <taxon>Neoaves</taxon>
        <taxon>Telluraves</taxon>
        <taxon>Australaves</taxon>
        <taxon>Passeriformes</taxon>
        <taxon>Sylvioidea</taxon>
        <taxon>Hirundinidae</taxon>
        <taxon>Hirundo</taxon>
    </lineage>
</organism>
<comment type="caution">
    <text evidence="2">The sequence shown here is derived from an EMBL/GenBank/DDBJ whole genome shotgun (WGS) entry which is preliminary data.</text>
</comment>
<dbReference type="AlphaFoldDB" id="A0A3M0L9X6"/>
<evidence type="ECO:0000313" key="2">
    <source>
        <dbReference type="EMBL" id="RMC16047.1"/>
    </source>
</evidence>